<gene>
    <name evidence="1" type="ORF">S01H1_34236</name>
</gene>
<comment type="caution">
    <text evidence="1">The sequence shown here is derived from an EMBL/GenBank/DDBJ whole genome shotgun (WGS) entry which is preliminary data.</text>
</comment>
<dbReference type="AlphaFoldDB" id="X0VND9"/>
<organism evidence="1">
    <name type="scientific">marine sediment metagenome</name>
    <dbReference type="NCBI Taxonomy" id="412755"/>
    <lineage>
        <taxon>unclassified sequences</taxon>
        <taxon>metagenomes</taxon>
        <taxon>ecological metagenomes</taxon>
    </lineage>
</organism>
<proteinExistence type="predicted"/>
<sequence length="71" mass="7803">MPLEVIIPKKQPLQVIIPGQETSAVEPVNDSLQVIIPRPKSADNILLSEIAKVNREGNSQQDSFIDNALLE</sequence>
<reference evidence="1" key="1">
    <citation type="journal article" date="2014" name="Front. Microbiol.">
        <title>High frequency of phylogenetically diverse reductive dehalogenase-homologous genes in deep subseafloor sedimentary metagenomes.</title>
        <authorList>
            <person name="Kawai M."/>
            <person name="Futagami T."/>
            <person name="Toyoda A."/>
            <person name="Takaki Y."/>
            <person name="Nishi S."/>
            <person name="Hori S."/>
            <person name="Arai W."/>
            <person name="Tsubouchi T."/>
            <person name="Morono Y."/>
            <person name="Uchiyama I."/>
            <person name="Ito T."/>
            <person name="Fujiyama A."/>
            <person name="Inagaki F."/>
            <person name="Takami H."/>
        </authorList>
    </citation>
    <scope>NUCLEOTIDE SEQUENCE</scope>
    <source>
        <strain evidence="1">Expedition CK06-06</strain>
    </source>
</reference>
<name>X0VND9_9ZZZZ</name>
<feature type="non-terminal residue" evidence="1">
    <location>
        <position position="71"/>
    </location>
</feature>
<accession>X0VND9</accession>
<protein>
    <submittedName>
        <fullName evidence="1">Uncharacterized protein</fullName>
    </submittedName>
</protein>
<dbReference type="EMBL" id="BARS01021301">
    <property type="protein sequence ID" value="GAG02056.1"/>
    <property type="molecule type" value="Genomic_DNA"/>
</dbReference>
<evidence type="ECO:0000313" key="1">
    <source>
        <dbReference type="EMBL" id="GAG02056.1"/>
    </source>
</evidence>